<evidence type="ECO:0000256" key="4">
    <source>
        <dbReference type="ARBA" id="ARBA00048462"/>
    </source>
</evidence>
<dbReference type="SUPFAM" id="SSF55048">
    <property type="entry name" value="Probable ACP-binding domain of malonyl-CoA ACP transacylase"/>
    <property type="match status" value="1"/>
</dbReference>
<comment type="catalytic activity">
    <reaction evidence="4">
        <text>holo-[ACP] + malonyl-CoA = malonyl-[ACP] + CoA</text>
        <dbReference type="Rhea" id="RHEA:41792"/>
        <dbReference type="Rhea" id="RHEA-COMP:9623"/>
        <dbReference type="Rhea" id="RHEA-COMP:9685"/>
        <dbReference type="ChEBI" id="CHEBI:57287"/>
        <dbReference type="ChEBI" id="CHEBI:57384"/>
        <dbReference type="ChEBI" id="CHEBI:64479"/>
        <dbReference type="ChEBI" id="CHEBI:78449"/>
        <dbReference type="EC" id="2.3.1.39"/>
    </reaction>
</comment>
<keyword evidence="7" id="KW-1185">Reference proteome</keyword>
<keyword evidence="3" id="KW-0012">Acyltransferase</keyword>
<evidence type="ECO:0000256" key="2">
    <source>
        <dbReference type="ARBA" id="ARBA00022679"/>
    </source>
</evidence>
<evidence type="ECO:0000313" key="6">
    <source>
        <dbReference type="EMBL" id="CAK7922255.1"/>
    </source>
</evidence>
<dbReference type="EC" id="2.3.1.39" evidence="1"/>
<dbReference type="InterPro" id="IPR016035">
    <property type="entry name" value="Acyl_Trfase/lysoPLipase"/>
</dbReference>
<dbReference type="InterPro" id="IPR016036">
    <property type="entry name" value="Malonyl_transacylase_ACP-bd"/>
</dbReference>
<feature type="domain" description="Malonyl-CoA:ACP transacylase (MAT)" evidence="5">
    <location>
        <begin position="22"/>
        <end position="328"/>
    </location>
</feature>
<dbReference type="EMBL" id="OZ004260">
    <property type="protein sequence ID" value="CAK7922255.1"/>
    <property type="molecule type" value="Genomic_DNA"/>
</dbReference>
<keyword evidence="2" id="KW-0808">Transferase</keyword>
<dbReference type="PANTHER" id="PTHR42681">
    <property type="entry name" value="MALONYL-COA-ACYL CARRIER PROTEIN TRANSACYLASE, MITOCHONDRIAL"/>
    <property type="match status" value="1"/>
</dbReference>
<dbReference type="Proteomes" id="UP001497600">
    <property type="component" value="Chromosome H"/>
</dbReference>
<dbReference type="SMART" id="SM00827">
    <property type="entry name" value="PKS_AT"/>
    <property type="match status" value="1"/>
</dbReference>
<dbReference type="Pfam" id="PF00698">
    <property type="entry name" value="Acyl_transf_1"/>
    <property type="match status" value="1"/>
</dbReference>
<dbReference type="PANTHER" id="PTHR42681:SF1">
    <property type="entry name" value="MALONYL-COA-ACYL CARRIER PROTEIN TRANSACYLASE, MITOCHONDRIAL"/>
    <property type="match status" value="1"/>
</dbReference>
<dbReference type="InterPro" id="IPR001227">
    <property type="entry name" value="Ac_transferase_dom_sf"/>
</dbReference>
<sequence length="335" mass="37951">MLRSTRLFSRSRNLSEKVYAITCPGQGIIKSGLLAPFSQYRCHFDDILQSTDEALKENFSKHLFNEDEEFAKQWLSRTSNAQPAILITTYILHTILKKEFNVDLMRNPNVKYVMGHSLGEYTALCLSDAIDLETSVKLVRRRGTLMEDLIKEKPNPYEMMAVLFKPSSFSQLLKLLAEENILANINSYQQLVISGHRSKLVEVVERINSLEKKKIILKTVKLPVTIPFHSDVLGEIEPELMEFAPKSNKPLFKPIISNLTGEPVYDSSSAFTNTILANSRPVQWVASMEKCISTDITNFINVGPGTVLQDINSKFKVQNNSMDSLKSMEEISKLI</sequence>
<dbReference type="InterPro" id="IPR050858">
    <property type="entry name" value="Mal-CoA-ACP_Trans/PKS_FabD"/>
</dbReference>
<evidence type="ECO:0000256" key="3">
    <source>
        <dbReference type="ARBA" id="ARBA00023315"/>
    </source>
</evidence>
<proteinExistence type="predicted"/>
<evidence type="ECO:0000259" key="5">
    <source>
        <dbReference type="SMART" id="SM00827"/>
    </source>
</evidence>
<protein>
    <recommendedName>
        <fullName evidence="1">[acyl-carrier-protein] S-malonyltransferase</fullName>
        <ecNumber evidence="1">2.3.1.39</ecNumber>
    </recommendedName>
</protein>
<evidence type="ECO:0000313" key="7">
    <source>
        <dbReference type="Proteomes" id="UP001497600"/>
    </source>
</evidence>
<dbReference type="InterPro" id="IPR014043">
    <property type="entry name" value="Acyl_transferase_dom"/>
</dbReference>
<dbReference type="Gene3D" id="3.30.70.250">
    <property type="entry name" value="Malonyl-CoA ACP transacylase, ACP-binding"/>
    <property type="match status" value="1"/>
</dbReference>
<evidence type="ECO:0000256" key="1">
    <source>
        <dbReference type="ARBA" id="ARBA00013258"/>
    </source>
</evidence>
<accession>A0ABP0ENP5</accession>
<name>A0ABP0ENP5_9ASCO</name>
<dbReference type="SUPFAM" id="SSF52151">
    <property type="entry name" value="FabD/lysophospholipase-like"/>
    <property type="match status" value="1"/>
</dbReference>
<organism evidence="6 7">
    <name type="scientific">[Candida] anglica</name>
    <dbReference type="NCBI Taxonomy" id="148631"/>
    <lineage>
        <taxon>Eukaryota</taxon>
        <taxon>Fungi</taxon>
        <taxon>Dikarya</taxon>
        <taxon>Ascomycota</taxon>
        <taxon>Saccharomycotina</taxon>
        <taxon>Pichiomycetes</taxon>
        <taxon>Debaryomycetaceae</taxon>
        <taxon>Kurtzmaniella</taxon>
    </lineage>
</organism>
<reference evidence="6 7" key="1">
    <citation type="submission" date="2024-01" db="EMBL/GenBank/DDBJ databases">
        <authorList>
            <consortium name="Genoscope - CEA"/>
            <person name="William W."/>
        </authorList>
    </citation>
    <scope>NUCLEOTIDE SEQUENCE [LARGE SCALE GENOMIC DNA]</scope>
    <source>
        <strain evidence="6 7">29B2s-10</strain>
    </source>
</reference>
<dbReference type="Gene3D" id="3.40.366.10">
    <property type="entry name" value="Malonyl-Coenzyme A Acyl Carrier Protein, domain 2"/>
    <property type="match status" value="1"/>
</dbReference>
<gene>
    <name evidence="6" type="ORF">CAAN4_H24542</name>
</gene>